<name>A0A1W0WT04_HYPEX</name>
<comment type="caution">
    <text evidence="4">The sequence shown here is derived from an EMBL/GenBank/DDBJ whole genome shotgun (WGS) entry which is preliminary data.</text>
</comment>
<evidence type="ECO:0000259" key="3">
    <source>
        <dbReference type="Pfam" id="PF00685"/>
    </source>
</evidence>
<dbReference type="SUPFAM" id="SSF52540">
    <property type="entry name" value="P-loop containing nucleoside triphosphate hydrolases"/>
    <property type="match status" value="1"/>
</dbReference>
<keyword evidence="5" id="KW-1185">Reference proteome</keyword>
<dbReference type="PANTHER" id="PTHR11783">
    <property type="entry name" value="SULFOTRANSFERASE SULT"/>
    <property type="match status" value="1"/>
</dbReference>
<dbReference type="AlphaFoldDB" id="A0A1W0WT04"/>
<organism evidence="4 5">
    <name type="scientific">Hypsibius exemplaris</name>
    <name type="common">Freshwater tardigrade</name>
    <dbReference type="NCBI Taxonomy" id="2072580"/>
    <lineage>
        <taxon>Eukaryota</taxon>
        <taxon>Metazoa</taxon>
        <taxon>Ecdysozoa</taxon>
        <taxon>Tardigrada</taxon>
        <taxon>Eutardigrada</taxon>
        <taxon>Parachela</taxon>
        <taxon>Hypsibioidea</taxon>
        <taxon>Hypsibiidae</taxon>
        <taxon>Hypsibius</taxon>
    </lineage>
</organism>
<keyword evidence="2" id="KW-0808">Transferase</keyword>
<feature type="domain" description="Sulfotransferase" evidence="3">
    <location>
        <begin position="64"/>
        <end position="316"/>
    </location>
</feature>
<dbReference type="Pfam" id="PF00685">
    <property type="entry name" value="Sulfotransfer_1"/>
    <property type="match status" value="1"/>
</dbReference>
<sequence length="336" mass="37958">MAAIKDLPKQFDIKKQMTDFIENSKNSTTGVGKGDYLVKHGSAKIPFPMTLVIPDLPKFQAHRDDVAICGIAKSGASRFSALVGMIMHDANPVYLYQEPDMQEKVPWLEFCTGAGEKGPRGIDQISLIPSPRAYWTRLAFDGLPPSVHTQHAKVVYHLRHPKDTLVTLYHNYMARKATVRFSGNISTMVDYLVTDEISCGPWFDHMASYWAHRDDPDVHICSFEDFSQKPTESIIQLANFLGKNLTDTQVKQIAFDCHWDQMSKNPMTNHESNAAVGEFNFNVTKFMRSGVVGGWKEHIDSEQNERINTWMKTNLQRPDLAGIAERFPSTFATESV</sequence>
<accession>A0A1W0WT04</accession>
<dbReference type="Proteomes" id="UP000192578">
    <property type="component" value="Unassembled WGS sequence"/>
</dbReference>
<gene>
    <name evidence="4" type="ORF">BV898_07535</name>
</gene>
<dbReference type="Gene3D" id="3.40.50.300">
    <property type="entry name" value="P-loop containing nucleotide triphosphate hydrolases"/>
    <property type="match status" value="1"/>
</dbReference>
<dbReference type="EMBL" id="MTYJ01000050">
    <property type="protein sequence ID" value="OQV18332.1"/>
    <property type="molecule type" value="Genomic_DNA"/>
</dbReference>
<dbReference type="OrthoDB" id="6048410at2759"/>
<reference evidence="5" key="1">
    <citation type="submission" date="2017-01" db="EMBL/GenBank/DDBJ databases">
        <title>Comparative genomics of anhydrobiosis in the tardigrade Hypsibius dujardini.</title>
        <authorList>
            <person name="Yoshida Y."/>
            <person name="Koutsovoulos G."/>
            <person name="Laetsch D."/>
            <person name="Stevens L."/>
            <person name="Kumar S."/>
            <person name="Horikawa D."/>
            <person name="Ishino K."/>
            <person name="Komine S."/>
            <person name="Tomita M."/>
            <person name="Blaxter M."/>
            <person name="Arakawa K."/>
        </authorList>
    </citation>
    <scope>NUCLEOTIDE SEQUENCE [LARGE SCALE GENOMIC DNA]</scope>
    <source>
        <strain evidence="5">Z151</strain>
    </source>
</reference>
<dbReference type="GO" id="GO:0008146">
    <property type="term" value="F:sulfotransferase activity"/>
    <property type="evidence" value="ECO:0007669"/>
    <property type="project" value="InterPro"/>
</dbReference>
<comment type="similarity">
    <text evidence="1">Belongs to the sulfotransferase 1 family.</text>
</comment>
<evidence type="ECO:0000256" key="2">
    <source>
        <dbReference type="ARBA" id="ARBA00022679"/>
    </source>
</evidence>
<dbReference type="InterPro" id="IPR000863">
    <property type="entry name" value="Sulfotransferase_dom"/>
</dbReference>
<evidence type="ECO:0000313" key="5">
    <source>
        <dbReference type="Proteomes" id="UP000192578"/>
    </source>
</evidence>
<evidence type="ECO:0000256" key="1">
    <source>
        <dbReference type="ARBA" id="ARBA00005771"/>
    </source>
</evidence>
<proteinExistence type="inferred from homology"/>
<dbReference type="InterPro" id="IPR027417">
    <property type="entry name" value="P-loop_NTPase"/>
</dbReference>
<protein>
    <submittedName>
        <fullName evidence="4">Sulfotransferase 1C2</fullName>
    </submittedName>
</protein>
<evidence type="ECO:0000313" key="4">
    <source>
        <dbReference type="EMBL" id="OQV18332.1"/>
    </source>
</evidence>